<feature type="transmembrane region" description="Helical" evidence="1">
    <location>
        <begin position="120"/>
        <end position="143"/>
    </location>
</feature>
<keyword evidence="1" id="KW-0812">Transmembrane</keyword>
<organism evidence="2">
    <name type="scientific">Micrurus carvalhoi</name>
    <dbReference type="NCBI Taxonomy" id="3147026"/>
    <lineage>
        <taxon>Eukaryota</taxon>
        <taxon>Metazoa</taxon>
        <taxon>Chordata</taxon>
        <taxon>Craniata</taxon>
        <taxon>Vertebrata</taxon>
        <taxon>Euteleostomi</taxon>
        <taxon>Lepidosauria</taxon>
        <taxon>Squamata</taxon>
        <taxon>Bifurcata</taxon>
        <taxon>Unidentata</taxon>
        <taxon>Episquamata</taxon>
        <taxon>Toxicofera</taxon>
        <taxon>Serpentes</taxon>
        <taxon>Colubroidea</taxon>
        <taxon>Elapidae</taxon>
        <taxon>Elapinae</taxon>
        <taxon>Micrurus</taxon>
    </lineage>
</organism>
<dbReference type="AlphaFoldDB" id="A0A2H6N7M8"/>
<reference evidence="2" key="2">
    <citation type="submission" date="2017-12" db="EMBL/GenBank/DDBJ databases">
        <title>Coralsnake Venomics: Analyses of Venom Gland Transcriptomes and Proteomes of Six Brazilian Taxa.</title>
        <authorList>
            <person name="Aird S.D."/>
            <person name="Jorge da Silva N."/>
            <person name="Qiu L."/>
            <person name="Villar-Briones A."/>
            <person name="Aparecida-Saddi V."/>
            <person name="Campos-Telles M.P."/>
            <person name="Grau M."/>
            <person name="Mikheyev A.S."/>
        </authorList>
    </citation>
    <scope>NUCLEOTIDE SEQUENCE</scope>
    <source>
        <tissue evidence="2">Venom_gland</tissue>
    </source>
</reference>
<protein>
    <submittedName>
        <fullName evidence="2">Uncharacterized protein</fullName>
    </submittedName>
</protein>
<proteinExistence type="predicted"/>
<name>A0A2H6N7M8_9SAUR</name>
<dbReference type="EMBL" id="IACI01048570">
    <property type="protein sequence ID" value="LAA24223.1"/>
    <property type="molecule type" value="Transcribed_RNA"/>
</dbReference>
<keyword evidence="1" id="KW-1133">Transmembrane helix</keyword>
<reference evidence="2" key="1">
    <citation type="submission" date="2017-07" db="EMBL/GenBank/DDBJ databases">
        <authorList>
            <person name="Mikheyev A."/>
            <person name="Grau M."/>
        </authorList>
    </citation>
    <scope>NUCLEOTIDE SEQUENCE</scope>
    <source>
        <tissue evidence="2">Venom_gland</tissue>
    </source>
</reference>
<sequence>MYYSCTIFSLPDSMGAKLSQLYPHEAQAIFFFHLGAHNQVSICSLQDAAFHPHVYLNTNNLVHSEWLECQFYCQMLRVIFLSSVLENQSEITFYLKRGASPKEQFVSGTPFPFSIIFKSFTFTSCFTWCIFFSSFTVLAGSVMESV</sequence>
<evidence type="ECO:0000313" key="2">
    <source>
        <dbReference type="EMBL" id="LAA24223.1"/>
    </source>
</evidence>
<accession>A0A2H6N7M8</accession>
<evidence type="ECO:0000256" key="1">
    <source>
        <dbReference type="SAM" id="Phobius"/>
    </source>
</evidence>
<keyword evidence="1" id="KW-0472">Membrane</keyword>